<dbReference type="EMBL" id="KM236245">
    <property type="protein sequence ID" value="AIW03171.1"/>
    <property type="molecule type" value="Genomic_DNA"/>
</dbReference>
<evidence type="ECO:0000313" key="3">
    <source>
        <dbReference type="Proteomes" id="UP000030206"/>
    </source>
</evidence>
<dbReference type="RefSeq" id="YP_009151195.1">
    <property type="nucleotide sequence ID" value="NC_027366.1"/>
</dbReference>
<evidence type="ECO:0000313" key="2">
    <source>
        <dbReference type="EMBL" id="AIW03393.1"/>
    </source>
</evidence>
<reference evidence="2 3" key="1">
    <citation type="submission" date="2014-07" db="EMBL/GenBank/DDBJ databases">
        <title>Complete Genome of Bacillus megaterium Myophage Mater.</title>
        <authorList>
            <person name="Lancaster J.C."/>
            <person name="Hodde M.K."/>
            <person name="Hernandez A.C."/>
            <person name="Everett G.F.K."/>
        </authorList>
    </citation>
    <scope>NUCLEOTIDE SEQUENCE [LARGE SCALE GENOMIC DNA]</scope>
</reference>
<dbReference type="EMBL" id="KM236245">
    <property type="protein sequence ID" value="AIW03393.1"/>
    <property type="molecule type" value="Genomic_DNA"/>
</dbReference>
<dbReference type="KEGG" id="vg:24607141"/>
<dbReference type="Proteomes" id="UP000030206">
    <property type="component" value="Segment"/>
</dbReference>
<gene>
    <name evidence="1" type="ORF">CPT_Mater14</name>
    <name evidence="2" type="ORF">CPT_Mater236</name>
</gene>
<organism evidence="2 3">
    <name type="scientific">Bacillus phage Mater</name>
    <dbReference type="NCBI Taxonomy" id="1540090"/>
    <lineage>
        <taxon>Viruses</taxon>
        <taxon>Duplodnaviria</taxon>
        <taxon>Heunggongvirae</taxon>
        <taxon>Uroviricota</taxon>
        <taxon>Caudoviricetes</taxon>
        <taxon>Herelleviridae</taxon>
        <taxon>Bastillevirinae</taxon>
        <taxon>Matervirus</taxon>
        <taxon>Matervirus mater</taxon>
    </lineage>
</organism>
<protein>
    <submittedName>
        <fullName evidence="2">Uncharacterized protein</fullName>
    </submittedName>
</protein>
<dbReference type="KEGG" id="vg:24606913"/>
<dbReference type="RefSeq" id="YP_009150973.1">
    <property type="nucleotide sequence ID" value="NC_027366.1"/>
</dbReference>
<sequence length="130" mass="15031">MPNCQINNGKQKWNEYREPENIMEAYRNMQAAVSELEKKGFGLEDEAGLSDMVHSLAIMKKHLADTCYDHDLCRVCDTCEELMEEGYCIESGVAYYCSLECMEKDGMTEEEFLELYDDGEGDSYWTTWEG</sequence>
<proteinExistence type="predicted"/>
<dbReference type="GeneID" id="24606913"/>
<name>A0A0A0RUX7_9CAUD</name>
<keyword evidence="3" id="KW-1185">Reference proteome</keyword>
<evidence type="ECO:0000313" key="1">
    <source>
        <dbReference type="EMBL" id="AIW03171.1"/>
    </source>
</evidence>
<accession>A0A0A0RUX7</accession>
<dbReference type="GeneID" id="24607141"/>